<dbReference type="EMBL" id="LMWV01000030">
    <property type="protein sequence ID" value="KUN60974.1"/>
    <property type="molecule type" value="Genomic_DNA"/>
</dbReference>
<dbReference type="PROSITE" id="PS50995">
    <property type="entry name" value="HTH_MARR_2"/>
    <property type="match status" value="1"/>
</dbReference>
<reference evidence="2 3" key="1">
    <citation type="submission" date="2015-10" db="EMBL/GenBank/DDBJ databases">
        <title>Draft genome sequence of Streptomyces griseorubiginosus DSM 40469, type strain for the species Streptomyces griseorubiginosus.</title>
        <authorList>
            <person name="Ruckert C."/>
            <person name="Winkler A."/>
            <person name="Kalinowski J."/>
            <person name="Kampfer P."/>
            <person name="Glaeser S."/>
        </authorList>
    </citation>
    <scope>NUCLEOTIDE SEQUENCE [LARGE SCALE GENOMIC DNA]</scope>
    <source>
        <strain evidence="2 3">DSM 40469</strain>
    </source>
</reference>
<dbReference type="AlphaFoldDB" id="A0A124HWA5"/>
<dbReference type="InterPro" id="IPR000835">
    <property type="entry name" value="HTH_MarR-typ"/>
</dbReference>
<evidence type="ECO:0000313" key="3">
    <source>
        <dbReference type="Proteomes" id="UP000054375"/>
    </source>
</evidence>
<organism evidence="2 3">
    <name type="scientific">Streptomyces griseorubiginosus</name>
    <dbReference type="NCBI Taxonomy" id="67304"/>
    <lineage>
        <taxon>Bacteria</taxon>
        <taxon>Bacillati</taxon>
        <taxon>Actinomycetota</taxon>
        <taxon>Actinomycetes</taxon>
        <taxon>Kitasatosporales</taxon>
        <taxon>Streptomycetaceae</taxon>
        <taxon>Streptomyces</taxon>
    </lineage>
</organism>
<proteinExistence type="predicted"/>
<dbReference type="Pfam" id="PF12802">
    <property type="entry name" value="MarR_2"/>
    <property type="match status" value="1"/>
</dbReference>
<keyword evidence="3" id="KW-1185">Reference proteome</keyword>
<dbReference type="GO" id="GO:0003700">
    <property type="term" value="F:DNA-binding transcription factor activity"/>
    <property type="evidence" value="ECO:0007669"/>
    <property type="project" value="InterPro"/>
</dbReference>
<name>A0A124HWA5_9ACTN</name>
<dbReference type="InterPro" id="IPR036390">
    <property type="entry name" value="WH_DNA-bd_sf"/>
</dbReference>
<dbReference type="PANTHER" id="PTHR33164:SF99">
    <property type="entry name" value="MARR FAMILY REGULATORY PROTEIN"/>
    <property type="match status" value="1"/>
</dbReference>
<dbReference type="Gene3D" id="1.10.10.10">
    <property type="entry name" value="Winged helix-like DNA-binding domain superfamily/Winged helix DNA-binding domain"/>
    <property type="match status" value="1"/>
</dbReference>
<dbReference type="SMART" id="SM00347">
    <property type="entry name" value="HTH_MARR"/>
    <property type="match status" value="1"/>
</dbReference>
<feature type="domain" description="HTH marR-type" evidence="1">
    <location>
        <begin position="10"/>
        <end position="146"/>
    </location>
</feature>
<protein>
    <submittedName>
        <fullName evidence="2">MarR family transcriptional regulator</fullName>
    </submittedName>
</protein>
<sequence length="164" mass="18949">MEPRWLTDEEQRAWRAYRDVTHLLEDALDQRLRQTEGVSHLYYSVMGVLSEAPDRRLRMTDLAAQLKIPRTRLSYAVGRMEELGWVRREDSPDDGRSQLTVLTGEGMRTLERIAPSYVATVRATVFDRLTPEQTRVFGEVCEIIRAGLTGPDRPPLPADLPWRR</sequence>
<evidence type="ECO:0000259" key="1">
    <source>
        <dbReference type="PROSITE" id="PS50995"/>
    </source>
</evidence>
<comment type="caution">
    <text evidence="2">The sequence shown here is derived from an EMBL/GenBank/DDBJ whole genome shotgun (WGS) entry which is preliminary data.</text>
</comment>
<gene>
    <name evidence="2" type="ORF">AQJ54_34895</name>
</gene>
<evidence type="ECO:0000313" key="2">
    <source>
        <dbReference type="EMBL" id="KUN60974.1"/>
    </source>
</evidence>
<accession>A0A124HWA5</accession>
<dbReference type="Proteomes" id="UP000054375">
    <property type="component" value="Unassembled WGS sequence"/>
</dbReference>
<dbReference type="InterPro" id="IPR036388">
    <property type="entry name" value="WH-like_DNA-bd_sf"/>
</dbReference>
<dbReference type="PANTHER" id="PTHR33164">
    <property type="entry name" value="TRANSCRIPTIONAL REGULATOR, MARR FAMILY"/>
    <property type="match status" value="1"/>
</dbReference>
<dbReference type="InterPro" id="IPR039422">
    <property type="entry name" value="MarR/SlyA-like"/>
</dbReference>
<dbReference type="RefSeq" id="WP_062244298.1">
    <property type="nucleotide sequence ID" value="NZ_JBPJFL010000002.1"/>
</dbReference>
<dbReference type="SUPFAM" id="SSF46785">
    <property type="entry name" value="Winged helix' DNA-binding domain"/>
    <property type="match status" value="1"/>
</dbReference>
<dbReference type="GO" id="GO:0006950">
    <property type="term" value="P:response to stress"/>
    <property type="evidence" value="ECO:0007669"/>
    <property type="project" value="TreeGrafter"/>
</dbReference>